<name>A0A2C9KUE4_BIOGL</name>
<dbReference type="EnsemblMetazoa" id="BGLB023670-RB">
    <property type="protein sequence ID" value="BGLB023670-PB"/>
    <property type="gene ID" value="BGLB023670"/>
</dbReference>
<organism evidence="2 3">
    <name type="scientific">Biomphalaria glabrata</name>
    <name type="common">Bloodfluke planorb</name>
    <name type="synonym">Freshwater snail</name>
    <dbReference type="NCBI Taxonomy" id="6526"/>
    <lineage>
        <taxon>Eukaryota</taxon>
        <taxon>Metazoa</taxon>
        <taxon>Spiralia</taxon>
        <taxon>Lophotrochozoa</taxon>
        <taxon>Mollusca</taxon>
        <taxon>Gastropoda</taxon>
        <taxon>Heterobranchia</taxon>
        <taxon>Euthyneura</taxon>
        <taxon>Panpulmonata</taxon>
        <taxon>Hygrophila</taxon>
        <taxon>Lymnaeoidea</taxon>
        <taxon>Planorbidae</taxon>
        <taxon>Biomphalaria</taxon>
    </lineage>
</organism>
<keyword evidence="1" id="KW-0472">Membrane</keyword>
<dbReference type="VEuPathDB" id="VectorBase:BGLB023670"/>
<proteinExistence type="predicted"/>
<keyword evidence="1" id="KW-0812">Transmembrane</keyword>
<protein>
    <submittedName>
        <fullName evidence="2">Uncharacterized protein</fullName>
    </submittedName>
</protein>
<dbReference type="KEGG" id="bgt:106056446"/>
<evidence type="ECO:0000313" key="3">
    <source>
        <dbReference type="Proteomes" id="UP000076420"/>
    </source>
</evidence>
<evidence type="ECO:0000313" key="2">
    <source>
        <dbReference type="EnsemblMetazoa" id="BGLB023670-PB"/>
    </source>
</evidence>
<evidence type="ECO:0000256" key="1">
    <source>
        <dbReference type="SAM" id="Phobius"/>
    </source>
</evidence>
<reference evidence="2" key="1">
    <citation type="submission" date="2020-05" db="UniProtKB">
        <authorList>
            <consortium name="EnsemblMetazoa"/>
        </authorList>
    </citation>
    <scope>IDENTIFICATION</scope>
    <source>
        <strain evidence="2">BB02</strain>
    </source>
</reference>
<accession>A0A2C9KUE4</accession>
<keyword evidence="1" id="KW-1133">Transmembrane helix</keyword>
<sequence>MSRQKDIREVLNRSRLFLTLAMIFLDTCHGCFPIFDVFQGNLYWRQQTSTETYTIMTLSLEDHNIMFLKYYEEQKLVTTVKLWCLLTHGSNKFLVRQTSEVFDDDVYFCMHLNLLAPNVVRMSKTSTSHLRKKFSCLSLDYIQDEYVWFINVRYFDKPCPLTGGFQLIVNADNLAVSPSCSESIFTYNPKIQLQCDTAGSGNVIIELGEACEFKNTHYLEHLLQRNFLYFRCMGHWRSESTTSVLLQMEADELQVWCLQYKMILPEDGFMPLHLSLTGFCPSVAFPLQLETWSINSIYGALGQYKQMYDPECNTTFQTDCQLESACRSSNRCPVQCNRCEPVKNISMCNFHESVHGDWTPINLPSKNIFVNVQAEVLKCHFGYFGCRGTPMMDDTGVFQYRVEQDGLIASCRPLYACVELKLLAQGILFFHIIIAERRPQTGEPNSCFRTMEIYDDLNLLRKESPLTLFDLSELRETQCNFPYNTYYFTTLPHCRLLIHNCSNDCTILKVKLDRISCSNRTVKENPIFETHHCMEKIDFEDDTFAIVSYNRESKAFLCWVFASSRLLIVSPEECNEKTANTILSDPKSQEVYDPLIILSRKSFQLISQSCVALLLNVPLFTLSVIVLIFYPPIR</sequence>
<feature type="transmembrane region" description="Helical" evidence="1">
    <location>
        <begin position="611"/>
        <end position="630"/>
    </location>
</feature>
<dbReference type="OrthoDB" id="6123388at2759"/>
<dbReference type="RefSeq" id="XP_013068645.2">
    <property type="nucleotide sequence ID" value="XM_013213191.2"/>
</dbReference>
<dbReference type="VEuPathDB" id="VectorBase:BGLAX_045111"/>
<gene>
    <name evidence="2" type="primary">106056446</name>
</gene>
<dbReference type="Proteomes" id="UP000076420">
    <property type="component" value="Unassembled WGS sequence"/>
</dbReference>
<dbReference type="AlphaFoldDB" id="A0A2C9KUE4"/>